<dbReference type="AlphaFoldDB" id="A0AA48HL99"/>
<dbReference type="InterPro" id="IPR018679">
    <property type="entry name" value="DUF2161"/>
</dbReference>
<evidence type="ECO:0000313" key="1">
    <source>
        <dbReference type="EMBL" id="BDW86331.1"/>
    </source>
</evidence>
<reference evidence="1 2" key="1">
    <citation type="submission" date="2023-01" db="EMBL/GenBank/DDBJ databases">
        <title>Complete genome sequence of Roseicyclus marinus strain Dej080120_10.</title>
        <authorList>
            <person name="Ueki S."/>
            <person name="Maruyama F."/>
        </authorList>
    </citation>
    <scope>NUCLEOTIDE SEQUENCE [LARGE SCALE GENOMIC DNA]</scope>
    <source>
        <strain evidence="1 2">Dej080120_10</strain>
    </source>
</reference>
<evidence type="ECO:0000313" key="2">
    <source>
        <dbReference type="Proteomes" id="UP001337723"/>
    </source>
</evidence>
<sequence>MHETALYPPVKAFLEAAGYEVKAEIGPADVVALRAGEDPVIVELKTAFSLALFHQGVARLSVSDRVYLAVPRGTGRRWLKALGENTRLARRLGLGLMVVRLSDGQVEIACDPGPYAPRKSAPRQRALMQEFAKRQGDPNMGGTNGQRMTAYRQDAIACARHLLGAGPSRGAAVKAATGVARATTLMRDNHYGWFEKQGTGIYALSETGRAALEEAGCRPNS</sequence>
<dbReference type="KEGG" id="rmai:MACH21_25080"/>
<dbReference type="Proteomes" id="UP001337723">
    <property type="component" value="Chromosome"/>
</dbReference>
<keyword evidence="2" id="KW-1185">Reference proteome</keyword>
<protein>
    <submittedName>
        <fullName evidence="1">Uncharacterized protein</fullName>
    </submittedName>
</protein>
<accession>A0AA48HL99</accession>
<name>A0AA48HL99_9RHOB</name>
<gene>
    <name evidence="1" type="ORF">MACH21_25080</name>
</gene>
<dbReference type="RefSeq" id="WP_338272260.1">
    <property type="nucleotide sequence ID" value="NZ_AP027266.1"/>
</dbReference>
<organism evidence="1 2">
    <name type="scientific">Roseicyclus marinus</name>
    <dbReference type="NCBI Taxonomy" id="2161673"/>
    <lineage>
        <taxon>Bacteria</taxon>
        <taxon>Pseudomonadati</taxon>
        <taxon>Pseudomonadota</taxon>
        <taxon>Alphaproteobacteria</taxon>
        <taxon>Rhodobacterales</taxon>
        <taxon>Roseobacteraceae</taxon>
        <taxon>Roseicyclus</taxon>
    </lineage>
</organism>
<dbReference type="EMBL" id="AP027266">
    <property type="protein sequence ID" value="BDW86331.1"/>
    <property type="molecule type" value="Genomic_DNA"/>
</dbReference>
<proteinExistence type="predicted"/>
<dbReference type="Pfam" id="PF09929">
    <property type="entry name" value="DUF2161"/>
    <property type="match status" value="1"/>
</dbReference>